<sequence>MDLCSKYKPIHISEFEFEYPKMIKYLNSNSTFIVNGSKYCGKSTIVKLYLEHLNYDYLLIDDFNLSKENLIDKIKFRTNSVFSYFYDKKYIVIIDNFDLFDSSVKDFIINNSKKNQYLIITNKFLHQKINYIRINSYTNDYILDLYCIIYYLEKGENCNYFPEIDNISQMFSILEFTLNSNNEIRNESKSKESQSNNNFKLFFDKFDYKFNDLVEEKTFEKKIYILDKINSYNIFHNNLAYNYKSIDDLANSYDYLSCSTIFLNNYNSYINTHNLEYYSILSMLGTCYKLENFKIYKENFQIRKKKNLNYYN</sequence>
<protein>
    <submittedName>
        <fullName evidence="1">Uncharacterized protein</fullName>
    </submittedName>
</protein>
<reference evidence="1" key="1">
    <citation type="journal article" date="2020" name="Nature">
        <title>Giant virus diversity and host interactions through global metagenomics.</title>
        <authorList>
            <person name="Schulz F."/>
            <person name="Roux S."/>
            <person name="Paez-Espino D."/>
            <person name="Jungbluth S."/>
            <person name="Walsh D.A."/>
            <person name="Denef V.J."/>
            <person name="McMahon K.D."/>
            <person name="Konstantinidis K.T."/>
            <person name="Eloe-Fadrosh E.A."/>
            <person name="Kyrpides N.C."/>
            <person name="Woyke T."/>
        </authorList>
    </citation>
    <scope>NUCLEOTIDE SEQUENCE</scope>
    <source>
        <strain evidence="1">GVMAG-M-3300027791-30</strain>
    </source>
</reference>
<dbReference type="SUPFAM" id="SSF52540">
    <property type="entry name" value="P-loop containing nucleoside triphosphate hydrolases"/>
    <property type="match status" value="1"/>
</dbReference>
<dbReference type="EMBL" id="MN740477">
    <property type="protein sequence ID" value="QHU28968.1"/>
    <property type="molecule type" value="Genomic_DNA"/>
</dbReference>
<dbReference type="Gene3D" id="3.40.50.300">
    <property type="entry name" value="P-loop containing nucleotide triphosphate hydrolases"/>
    <property type="match status" value="1"/>
</dbReference>
<name>A0A6C0LGL4_9ZZZZ</name>
<evidence type="ECO:0000313" key="1">
    <source>
        <dbReference type="EMBL" id="QHU28968.1"/>
    </source>
</evidence>
<proteinExistence type="predicted"/>
<accession>A0A6C0LGL4</accession>
<dbReference type="AlphaFoldDB" id="A0A6C0LGL4"/>
<organism evidence="1">
    <name type="scientific">viral metagenome</name>
    <dbReference type="NCBI Taxonomy" id="1070528"/>
    <lineage>
        <taxon>unclassified sequences</taxon>
        <taxon>metagenomes</taxon>
        <taxon>organismal metagenomes</taxon>
    </lineage>
</organism>
<dbReference type="InterPro" id="IPR027417">
    <property type="entry name" value="P-loop_NTPase"/>
</dbReference>